<organism evidence="1 2">
    <name type="scientific">Arabis nemorensis</name>
    <dbReference type="NCBI Taxonomy" id="586526"/>
    <lineage>
        <taxon>Eukaryota</taxon>
        <taxon>Viridiplantae</taxon>
        <taxon>Streptophyta</taxon>
        <taxon>Embryophyta</taxon>
        <taxon>Tracheophyta</taxon>
        <taxon>Spermatophyta</taxon>
        <taxon>Magnoliopsida</taxon>
        <taxon>eudicotyledons</taxon>
        <taxon>Gunneridae</taxon>
        <taxon>Pentapetalae</taxon>
        <taxon>rosids</taxon>
        <taxon>malvids</taxon>
        <taxon>Brassicales</taxon>
        <taxon>Brassicaceae</taxon>
        <taxon>Arabideae</taxon>
        <taxon>Arabis</taxon>
    </lineage>
</organism>
<keyword evidence="2" id="KW-1185">Reference proteome</keyword>
<name>A0A565C6S8_9BRAS</name>
<sequence>MARKKRMHILEAKRIRKDVSFYMCRRISVFSAATRRRRVRKGTSSLNSTSGLIGALSDTCAVVEGSKYGLMSNGIIFTRVPYGITIIGILLCGLGNA</sequence>
<dbReference type="EMBL" id="CABITT030000006">
    <property type="protein sequence ID" value="VVB09359.1"/>
    <property type="molecule type" value="Genomic_DNA"/>
</dbReference>
<protein>
    <submittedName>
        <fullName evidence="1">Uncharacterized protein</fullName>
    </submittedName>
</protein>
<accession>A0A565C6S8</accession>
<evidence type="ECO:0000313" key="2">
    <source>
        <dbReference type="Proteomes" id="UP000489600"/>
    </source>
</evidence>
<dbReference type="AlphaFoldDB" id="A0A565C6S8"/>
<dbReference type="Proteomes" id="UP000489600">
    <property type="component" value="Unassembled WGS sequence"/>
</dbReference>
<comment type="caution">
    <text evidence="1">The sequence shown here is derived from an EMBL/GenBank/DDBJ whole genome shotgun (WGS) entry which is preliminary data.</text>
</comment>
<evidence type="ECO:0000313" key="1">
    <source>
        <dbReference type="EMBL" id="VVB09359.1"/>
    </source>
</evidence>
<gene>
    <name evidence="1" type="ORF">ANE_LOCUS19803</name>
</gene>
<reference evidence="1" key="1">
    <citation type="submission" date="2019-07" db="EMBL/GenBank/DDBJ databases">
        <authorList>
            <person name="Dittberner H."/>
        </authorList>
    </citation>
    <scope>NUCLEOTIDE SEQUENCE [LARGE SCALE GENOMIC DNA]</scope>
</reference>
<proteinExistence type="predicted"/>